<dbReference type="InterPro" id="IPR039445">
    <property type="entry name" value="DauR-like_HTH"/>
</dbReference>
<dbReference type="RefSeq" id="WP_274373297.1">
    <property type="nucleotide sequence ID" value="NZ_CP072943.1"/>
</dbReference>
<keyword evidence="4" id="KW-1185">Reference proteome</keyword>
<proteinExistence type="predicted"/>
<evidence type="ECO:0000313" key="3">
    <source>
        <dbReference type="EMBL" id="QTX32088.1"/>
    </source>
</evidence>
<gene>
    <name evidence="3" type="ORF">KAR29_12365</name>
</gene>
<feature type="domain" description="YheO-like" evidence="1">
    <location>
        <begin position="16"/>
        <end position="122"/>
    </location>
</feature>
<dbReference type="Pfam" id="PF08348">
    <property type="entry name" value="PAS_6"/>
    <property type="match status" value="1"/>
</dbReference>
<dbReference type="KEGG" id="aram:KAR29_12365"/>
<dbReference type="EMBL" id="CP072943">
    <property type="protein sequence ID" value="QTX32088.1"/>
    <property type="molecule type" value="Genomic_DNA"/>
</dbReference>
<dbReference type="InterPro" id="IPR039446">
    <property type="entry name" value="DauR-like"/>
</dbReference>
<protein>
    <submittedName>
        <fullName evidence="3">Transcriptional regulator</fullName>
    </submittedName>
</protein>
<name>A0A9Q7ABQ3_9BACT</name>
<dbReference type="Proteomes" id="UP000671879">
    <property type="component" value="Chromosome"/>
</dbReference>
<dbReference type="InterPro" id="IPR013559">
    <property type="entry name" value="YheO"/>
</dbReference>
<feature type="domain" description="Transcriptional regulator DauR-like HTH" evidence="2">
    <location>
        <begin position="157"/>
        <end position="216"/>
    </location>
</feature>
<evidence type="ECO:0000259" key="1">
    <source>
        <dbReference type="Pfam" id="PF08348"/>
    </source>
</evidence>
<dbReference type="Pfam" id="PF13309">
    <property type="entry name" value="HTH_22"/>
    <property type="match status" value="1"/>
</dbReference>
<reference evidence="4" key="1">
    <citation type="submission" date="2021-04" db="EMBL/GenBank/DDBJ databases">
        <title>A novel Synergistetes isolate from a pyrite-forming mixed culture.</title>
        <authorList>
            <person name="Bunk B."/>
            <person name="Sproer C."/>
            <person name="Spring S."/>
            <person name="Pester M."/>
        </authorList>
    </citation>
    <scope>NUCLEOTIDE SEQUENCE [LARGE SCALE GENOMIC DNA]</scope>
    <source>
        <strain evidence="4">J.5.4.2-T.3.5.2</strain>
    </source>
</reference>
<dbReference type="AlphaFoldDB" id="A0A9Q7ABQ3"/>
<dbReference type="PANTHER" id="PTHR35568">
    <property type="entry name" value="TRANSCRIPTIONAL REGULATOR DAUR"/>
    <property type="match status" value="1"/>
</dbReference>
<evidence type="ECO:0000259" key="2">
    <source>
        <dbReference type="Pfam" id="PF13309"/>
    </source>
</evidence>
<sequence length="228" mass="25532">MTELSGRPCHPLLLPLLPVVKMLGATLGRDYEIVLHDVSGEEPVTVAMEHGDVTGRDMETPITDFGLKLMERERRGELDYLANYASEADDGRTLRSSVALVRDERGCLVGLLCLNYDTTRAVVIRDMAEFLTTLTPPVSAGGEIERFVGLRGDRLGDLLAEARRLRGKPLRFLSREERIDLVRWLDGKGFFRLKEAIPRLVKETGKSRYTLYGDIRFIRGEAPSVEGS</sequence>
<dbReference type="PANTHER" id="PTHR35568:SF1">
    <property type="entry name" value="TRANSCRIPTIONAL REGULATOR DAUR"/>
    <property type="match status" value="1"/>
</dbReference>
<accession>A0A9Q7ABQ3</accession>
<evidence type="ECO:0000313" key="4">
    <source>
        <dbReference type="Proteomes" id="UP000671879"/>
    </source>
</evidence>
<organism evidence="3 4">
    <name type="scientific">Aminithiophilus ramosus</name>
    <dbReference type="NCBI Taxonomy" id="3029084"/>
    <lineage>
        <taxon>Bacteria</taxon>
        <taxon>Thermotogati</taxon>
        <taxon>Synergistota</taxon>
        <taxon>Synergistia</taxon>
        <taxon>Synergistales</taxon>
        <taxon>Aminithiophilaceae</taxon>
        <taxon>Aminithiophilus</taxon>
    </lineage>
</organism>